<evidence type="ECO:0000256" key="18">
    <source>
        <dbReference type="ARBA" id="ARBA00051403"/>
    </source>
</evidence>
<evidence type="ECO:0000256" key="6">
    <source>
        <dbReference type="ARBA" id="ARBA00022475"/>
    </source>
</evidence>
<comment type="catalytic activity">
    <reaction evidence="20">
        <text>D-glucuronate(out) + H(+)(out) = D-glucuronate(in) + H(+)(in)</text>
        <dbReference type="Rhea" id="RHEA:72591"/>
        <dbReference type="ChEBI" id="CHEBI:15378"/>
        <dbReference type="ChEBI" id="CHEBI:58720"/>
    </reaction>
    <physiologicalReaction direction="left-to-right" evidence="20">
        <dbReference type="Rhea" id="RHEA:72592"/>
    </physiologicalReaction>
</comment>
<dbReference type="OrthoDB" id="2985014at2759"/>
<feature type="domain" description="Major facilitator superfamily (MFS) profile" evidence="27">
    <location>
        <begin position="29"/>
        <end position="461"/>
    </location>
</feature>
<keyword evidence="7 26" id="KW-0812">Transmembrane</keyword>
<evidence type="ECO:0000256" key="24">
    <source>
        <dbReference type="ARBA" id="ARBA00081195"/>
    </source>
</evidence>
<dbReference type="Gene3D" id="1.20.1250.20">
    <property type="entry name" value="MFS general substrate transporter like domains"/>
    <property type="match status" value="2"/>
</dbReference>
<keyword evidence="6" id="KW-1003">Cell membrane</keyword>
<dbReference type="AlphaFoldDB" id="A0A9N9U1D4"/>
<comment type="catalytic activity">
    <reaction evidence="16">
        <text>L-aspartate(out) = L-aspartate(in)</text>
        <dbReference type="Rhea" id="RHEA:66332"/>
        <dbReference type="ChEBI" id="CHEBI:29991"/>
    </reaction>
    <physiologicalReaction direction="left-to-right" evidence="16">
        <dbReference type="Rhea" id="RHEA:66333"/>
    </physiologicalReaction>
</comment>
<evidence type="ECO:0000256" key="9">
    <source>
        <dbReference type="ARBA" id="ARBA00022989"/>
    </source>
</evidence>
<dbReference type="GO" id="GO:0046942">
    <property type="term" value="P:carboxylic acid transport"/>
    <property type="evidence" value="ECO:0007669"/>
    <property type="project" value="UniProtKB-ARBA"/>
</dbReference>
<feature type="transmembrane region" description="Helical" evidence="26">
    <location>
        <begin position="345"/>
        <end position="365"/>
    </location>
</feature>
<evidence type="ECO:0000256" key="3">
    <source>
        <dbReference type="ARBA" id="ARBA00004638"/>
    </source>
</evidence>
<dbReference type="FunFam" id="1.20.1250.20:FF:000003">
    <property type="entry name" value="Solute carrier family 17 member 3"/>
    <property type="match status" value="1"/>
</dbReference>
<evidence type="ECO:0000256" key="12">
    <source>
        <dbReference type="ARBA" id="ARBA00023180"/>
    </source>
</evidence>
<comment type="catalytic activity">
    <reaction evidence="19">
        <text>L-glutamate(out) = L-glutamate(in)</text>
        <dbReference type="Rhea" id="RHEA:66336"/>
        <dbReference type="ChEBI" id="CHEBI:29985"/>
    </reaction>
    <physiologicalReaction direction="left-to-right" evidence="19">
        <dbReference type="Rhea" id="RHEA:66337"/>
    </physiologicalReaction>
</comment>
<keyword evidence="12" id="KW-0325">Glycoprotein</keyword>
<dbReference type="InterPro" id="IPR020846">
    <property type="entry name" value="MFS_dom"/>
</dbReference>
<reference evidence="28" key="1">
    <citation type="submission" date="2022-01" db="EMBL/GenBank/DDBJ databases">
        <authorList>
            <person name="King R."/>
        </authorList>
    </citation>
    <scope>NUCLEOTIDE SEQUENCE</scope>
</reference>
<name>A0A9N9U1D4_PHYSR</name>
<feature type="transmembrane region" description="Helical" evidence="26">
    <location>
        <begin position="114"/>
        <end position="133"/>
    </location>
</feature>
<comment type="catalytic activity">
    <reaction evidence="15">
        <text>2 nitrate(out) + H(+)(out) = 2 nitrate(in) + H(+)(in)</text>
        <dbReference type="Rhea" id="RHEA:71539"/>
        <dbReference type="ChEBI" id="CHEBI:15378"/>
        <dbReference type="ChEBI" id="CHEBI:17632"/>
    </reaction>
    <physiologicalReaction direction="left-to-right" evidence="15">
        <dbReference type="Rhea" id="RHEA:71540"/>
    </physiologicalReaction>
</comment>
<dbReference type="FunFam" id="1.20.1250.20:FF:000067">
    <property type="entry name" value="sialin isoform X2"/>
    <property type="match status" value="1"/>
</dbReference>
<feature type="transmembrane region" description="Helical" evidence="26">
    <location>
        <begin position="311"/>
        <end position="333"/>
    </location>
</feature>
<feature type="transmembrane region" description="Helical" evidence="26">
    <location>
        <begin position="177"/>
        <end position="198"/>
    </location>
</feature>
<feature type="transmembrane region" description="Helical" evidence="26">
    <location>
        <begin position="145"/>
        <end position="165"/>
    </location>
</feature>
<gene>
    <name evidence="28" type="ORF">PHYEVI_LOCUS11101</name>
</gene>
<evidence type="ECO:0000256" key="4">
    <source>
        <dbReference type="ARBA" id="ARBA00004656"/>
    </source>
</evidence>
<keyword evidence="9 26" id="KW-1133">Transmembrane helix</keyword>
<evidence type="ECO:0000259" key="27">
    <source>
        <dbReference type="PROSITE" id="PS50850"/>
    </source>
</evidence>
<feature type="transmembrane region" description="Helical" evidence="26">
    <location>
        <begin position="270"/>
        <end position="291"/>
    </location>
</feature>
<evidence type="ECO:0000256" key="1">
    <source>
        <dbReference type="ARBA" id="ARBA00004432"/>
    </source>
</evidence>
<evidence type="ECO:0000256" key="13">
    <source>
        <dbReference type="ARBA" id="ARBA00023228"/>
    </source>
</evidence>
<sequence>MVFFRRATSVYSVEKGSNEEASWKFWKTKRYVVALLAFFGFFNVYALRANLSIAIVDMTQLKNVTLENGTIIQKSEFDWDSTLQGYILSSFFYGYLTTQFAGGYLAAKFGGKNIFALGIAVTALMTIFTPLLVKANVYLLVGVRVVEGVFEGVTVPAIQAVWAAWAPPLERSRLVTASYSGSFVGTVVAMPVCSLLASSLGWESIFYSFGVIGLVWCVLWVTLVSDSPLTDSSISLKERQYITTSIEESKGDTLDMNKIPWLSFLKSRPLWAIAVAFVSETWGFYTLLTYLPKIMKEVLHFDLKSAGFMSALPYLAMAIIMQLAGQLADFLLVKKVLSITHVRKLFTCVGFLSQTVFILCAGYWLTPVGTTFCLVMAVGLGGFALAGFGVNGLDIAPKYASILVGISNTFGTVPGIVSPILTGYLVTHTDNIDEWRIIFYISSAIYLFGAIFYAFNASGELQPWAVNENANVKQPVEEKPKIKDGELN</sequence>
<dbReference type="PROSITE" id="PS50850">
    <property type="entry name" value="MFS"/>
    <property type="match status" value="1"/>
</dbReference>
<evidence type="ECO:0000256" key="25">
    <source>
        <dbReference type="ARBA" id="ARBA00081925"/>
    </source>
</evidence>
<dbReference type="GO" id="GO:0015293">
    <property type="term" value="F:symporter activity"/>
    <property type="evidence" value="ECO:0007669"/>
    <property type="project" value="UniProtKB-KW"/>
</dbReference>
<keyword evidence="13" id="KW-0458">Lysosome</keyword>
<keyword evidence="14" id="KW-0968">Cytoplasmic vesicle</keyword>
<dbReference type="GO" id="GO:0016323">
    <property type="term" value="C:basolateral plasma membrane"/>
    <property type="evidence" value="ECO:0007669"/>
    <property type="project" value="UniProtKB-SubCell"/>
</dbReference>
<dbReference type="PANTHER" id="PTHR11662">
    <property type="entry name" value="SOLUTE CARRIER FAMILY 17"/>
    <property type="match status" value="1"/>
</dbReference>
<comment type="function">
    <text evidence="21">Receptor for CM101, a polysaccharide produced by group B Streptococcus with antipathoangiogenic properties.</text>
</comment>
<comment type="subcellular location">
    <subcellularLocation>
        <location evidence="2">Basolateral cell membrane</location>
        <topology evidence="2">Multi-pass membrane protein</topology>
    </subcellularLocation>
    <subcellularLocation>
        <location evidence="3">Cytoplasmic vesicle</location>
        <location evidence="3">Secretory vesicle membrane</location>
        <topology evidence="3">Multi-pass membrane protein</topology>
    </subcellularLocation>
    <subcellularLocation>
        <location evidence="1">Cytoplasmic vesicle</location>
        <location evidence="1">Secretory vesicle</location>
        <location evidence="1">Synaptic vesicle membrane</location>
    </subcellularLocation>
    <subcellularLocation>
        <location evidence="4">Lysosome membrane</location>
    </subcellularLocation>
</comment>
<evidence type="ECO:0000256" key="10">
    <source>
        <dbReference type="ARBA" id="ARBA00023018"/>
    </source>
</evidence>
<dbReference type="Proteomes" id="UP001153712">
    <property type="component" value="Chromosome 9"/>
</dbReference>
<evidence type="ECO:0000256" key="19">
    <source>
        <dbReference type="ARBA" id="ARBA00051447"/>
    </source>
</evidence>
<evidence type="ECO:0000256" key="22">
    <source>
        <dbReference type="ARBA" id="ARBA00069713"/>
    </source>
</evidence>
<dbReference type="InterPro" id="IPR050382">
    <property type="entry name" value="MFS_Na/Anion_cotransporter"/>
</dbReference>
<feature type="transmembrane region" description="Helical" evidence="26">
    <location>
        <begin position="371"/>
        <end position="390"/>
    </location>
</feature>
<evidence type="ECO:0000256" key="2">
    <source>
        <dbReference type="ARBA" id="ARBA00004554"/>
    </source>
</evidence>
<evidence type="ECO:0000256" key="16">
    <source>
        <dbReference type="ARBA" id="ARBA00050554"/>
    </source>
</evidence>
<evidence type="ECO:0000256" key="21">
    <source>
        <dbReference type="ARBA" id="ARBA00056891"/>
    </source>
</evidence>
<evidence type="ECO:0000256" key="15">
    <source>
        <dbReference type="ARBA" id="ARBA00050101"/>
    </source>
</evidence>
<evidence type="ECO:0000256" key="11">
    <source>
        <dbReference type="ARBA" id="ARBA00023136"/>
    </source>
</evidence>
<dbReference type="GO" id="GO:0030672">
    <property type="term" value="C:synaptic vesicle membrane"/>
    <property type="evidence" value="ECO:0007669"/>
    <property type="project" value="UniProtKB-SubCell"/>
</dbReference>
<keyword evidence="10" id="KW-0770">Synapse</keyword>
<evidence type="ECO:0000256" key="26">
    <source>
        <dbReference type="SAM" id="Phobius"/>
    </source>
</evidence>
<dbReference type="EMBL" id="OU900102">
    <property type="protein sequence ID" value="CAG9864851.1"/>
    <property type="molecule type" value="Genomic_DNA"/>
</dbReference>
<evidence type="ECO:0000256" key="8">
    <source>
        <dbReference type="ARBA" id="ARBA00022847"/>
    </source>
</evidence>
<feature type="transmembrane region" description="Helical" evidence="26">
    <location>
        <begin position="204"/>
        <end position="224"/>
    </location>
</feature>
<dbReference type="PANTHER" id="PTHR11662:SF455">
    <property type="entry name" value="GH23975P"/>
    <property type="match status" value="1"/>
</dbReference>
<feature type="transmembrane region" description="Helical" evidence="26">
    <location>
        <begin position="86"/>
        <end position="107"/>
    </location>
</feature>
<dbReference type="SUPFAM" id="SSF103473">
    <property type="entry name" value="MFS general substrate transporter"/>
    <property type="match status" value="1"/>
</dbReference>
<accession>A0A9N9U1D4</accession>
<comment type="catalytic activity">
    <reaction evidence="17">
        <text>N-acetylneuraminate(in) + H(+)(in) = N-acetylneuraminate(out) + H(+)(out)</text>
        <dbReference type="Rhea" id="RHEA:28987"/>
        <dbReference type="ChEBI" id="CHEBI:15378"/>
        <dbReference type="ChEBI" id="CHEBI:35418"/>
    </reaction>
    <physiologicalReaction direction="right-to-left" evidence="17">
        <dbReference type="Rhea" id="RHEA:28989"/>
    </physiologicalReaction>
</comment>
<evidence type="ECO:0000313" key="28">
    <source>
        <dbReference type="EMBL" id="CAG9864851.1"/>
    </source>
</evidence>
<keyword evidence="29" id="KW-1185">Reference proteome</keyword>
<evidence type="ECO:0000256" key="5">
    <source>
        <dbReference type="ARBA" id="ARBA00022448"/>
    </source>
</evidence>
<protein>
    <recommendedName>
        <fullName evidence="22">Sialin</fullName>
    </recommendedName>
    <alternativeName>
        <fullName evidence="25">H(+)/nitrate cotransporter</fullName>
    </alternativeName>
    <alternativeName>
        <fullName evidence="23">H(+)/sialic acid cotransporter</fullName>
    </alternativeName>
    <alternativeName>
        <fullName evidence="24">Vesicular excitatory amino acid transporter</fullName>
    </alternativeName>
</protein>
<dbReference type="GO" id="GO:0005765">
    <property type="term" value="C:lysosomal membrane"/>
    <property type="evidence" value="ECO:0007669"/>
    <property type="project" value="UniProtKB-SubCell"/>
</dbReference>
<evidence type="ECO:0000256" key="23">
    <source>
        <dbReference type="ARBA" id="ARBA00080244"/>
    </source>
</evidence>
<dbReference type="GO" id="GO:0006820">
    <property type="term" value="P:monoatomic anion transport"/>
    <property type="evidence" value="ECO:0007669"/>
    <property type="project" value="TreeGrafter"/>
</dbReference>
<feature type="transmembrane region" description="Helical" evidence="26">
    <location>
        <begin position="31"/>
        <end position="56"/>
    </location>
</feature>
<evidence type="ECO:0000256" key="14">
    <source>
        <dbReference type="ARBA" id="ARBA00023329"/>
    </source>
</evidence>
<keyword evidence="5" id="KW-0813">Transport</keyword>
<evidence type="ECO:0000256" key="7">
    <source>
        <dbReference type="ARBA" id="ARBA00022692"/>
    </source>
</evidence>
<organism evidence="28 29">
    <name type="scientific">Phyllotreta striolata</name>
    <name type="common">Striped flea beetle</name>
    <name type="synonym">Crioceris striolata</name>
    <dbReference type="NCBI Taxonomy" id="444603"/>
    <lineage>
        <taxon>Eukaryota</taxon>
        <taxon>Metazoa</taxon>
        <taxon>Ecdysozoa</taxon>
        <taxon>Arthropoda</taxon>
        <taxon>Hexapoda</taxon>
        <taxon>Insecta</taxon>
        <taxon>Pterygota</taxon>
        <taxon>Neoptera</taxon>
        <taxon>Endopterygota</taxon>
        <taxon>Coleoptera</taxon>
        <taxon>Polyphaga</taxon>
        <taxon>Cucujiformia</taxon>
        <taxon>Chrysomeloidea</taxon>
        <taxon>Chrysomelidae</taxon>
        <taxon>Galerucinae</taxon>
        <taxon>Alticini</taxon>
        <taxon>Phyllotreta</taxon>
    </lineage>
</organism>
<dbReference type="InterPro" id="IPR011701">
    <property type="entry name" value="MFS"/>
</dbReference>
<dbReference type="CDD" id="cd17318">
    <property type="entry name" value="MFS_SLC17"/>
    <property type="match status" value="1"/>
</dbReference>
<feature type="transmembrane region" description="Helical" evidence="26">
    <location>
        <begin position="437"/>
        <end position="455"/>
    </location>
</feature>
<dbReference type="Pfam" id="PF07690">
    <property type="entry name" value="MFS_1"/>
    <property type="match status" value="1"/>
</dbReference>
<keyword evidence="11 26" id="KW-0472">Membrane</keyword>
<keyword evidence="8" id="KW-0769">Symport</keyword>
<dbReference type="InterPro" id="IPR036259">
    <property type="entry name" value="MFS_trans_sf"/>
</dbReference>
<feature type="transmembrane region" description="Helical" evidence="26">
    <location>
        <begin position="402"/>
        <end position="425"/>
    </location>
</feature>
<comment type="catalytic activity">
    <reaction evidence="18">
        <text>N-acetyl-L-aspartyl-L-glutamate(out) = N-acetyl-L-aspartyl-L-glutamate(in)</text>
        <dbReference type="Rhea" id="RHEA:72599"/>
        <dbReference type="ChEBI" id="CHEBI:76931"/>
    </reaction>
    <physiologicalReaction direction="left-to-right" evidence="18">
        <dbReference type="Rhea" id="RHEA:72600"/>
    </physiologicalReaction>
</comment>
<evidence type="ECO:0000256" key="20">
    <source>
        <dbReference type="ARBA" id="ARBA00051612"/>
    </source>
</evidence>
<evidence type="ECO:0000256" key="17">
    <source>
        <dbReference type="ARBA" id="ARBA00050625"/>
    </source>
</evidence>
<evidence type="ECO:0000313" key="29">
    <source>
        <dbReference type="Proteomes" id="UP001153712"/>
    </source>
</evidence>
<proteinExistence type="predicted"/>